<proteinExistence type="inferred from homology"/>
<dbReference type="PANTHER" id="PTHR47706:SF4">
    <property type="entry name" value="NMRA-LIKE DOMAIN-CONTAINING PROTEIN"/>
    <property type="match status" value="1"/>
</dbReference>
<keyword evidence="3" id="KW-0560">Oxidoreductase</keyword>
<gene>
    <name evidence="5" type="ORF">BS50DRAFT_301447</name>
</gene>
<sequence length="303" mass="34467">MRVTIAGPGTIAKYFIEELVPAGIEVTILTRSIKPEYENYTGVKQFVTDYSVSSIAQGLEGSSALLSTILDYTPANIDLHLRLMEACKQSSTCKRFIPSEWGSNVEDFPDQPGFYYRSHEPIRQALRDQSELEWTIVNLGWIADYIVPSKNRYFKDIDDAFPVNFKTEKIIIPGTGKEPIDFTSAKDLAKAVVKLVQAPKWEQYTWVSGEKSCWNDVAKLMLERYPGMTVEYKSLYQLVEEIRTAKNEEERGLAEFQILGPSHAGSLNADKVAEHRQTLFQGIKFRTLRELLEEVDRNPDVIV</sequence>
<evidence type="ECO:0000256" key="3">
    <source>
        <dbReference type="ARBA" id="ARBA00023002"/>
    </source>
</evidence>
<dbReference type="Pfam" id="PF05368">
    <property type="entry name" value="NmrA"/>
    <property type="match status" value="1"/>
</dbReference>
<dbReference type="Gene3D" id="3.90.25.10">
    <property type="entry name" value="UDP-galactose 4-epimerase, domain 1"/>
    <property type="match status" value="1"/>
</dbReference>
<dbReference type="OrthoDB" id="419598at2759"/>
<dbReference type="GO" id="GO:0016491">
    <property type="term" value="F:oxidoreductase activity"/>
    <property type="evidence" value="ECO:0007669"/>
    <property type="project" value="UniProtKB-KW"/>
</dbReference>
<comment type="similarity">
    <text evidence="1">Belongs to the NmrA-type oxidoreductase family. Isoflavone reductase subfamily.</text>
</comment>
<feature type="domain" description="NmrA-like" evidence="4">
    <location>
        <begin position="5"/>
        <end position="242"/>
    </location>
</feature>
<name>A0A2T2NX22_CORCC</name>
<dbReference type="SUPFAM" id="SSF51735">
    <property type="entry name" value="NAD(P)-binding Rossmann-fold domains"/>
    <property type="match status" value="1"/>
</dbReference>
<dbReference type="InterPro" id="IPR008030">
    <property type="entry name" value="NmrA-like"/>
</dbReference>
<dbReference type="InterPro" id="IPR036291">
    <property type="entry name" value="NAD(P)-bd_dom_sf"/>
</dbReference>
<keyword evidence="6" id="KW-1185">Reference proteome</keyword>
<evidence type="ECO:0000259" key="4">
    <source>
        <dbReference type="Pfam" id="PF05368"/>
    </source>
</evidence>
<organism evidence="5 6">
    <name type="scientific">Corynespora cassiicola Philippines</name>
    <dbReference type="NCBI Taxonomy" id="1448308"/>
    <lineage>
        <taxon>Eukaryota</taxon>
        <taxon>Fungi</taxon>
        <taxon>Dikarya</taxon>
        <taxon>Ascomycota</taxon>
        <taxon>Pezizomycotina</taxon>
        <taxon>Dothideomycetes</taxon>
        <taxon>Pleosporomycetidae</taxon>
        <taxon>Pleosporales</taxon>
        <taxon>Corynesporascaceae</taxon>
        <taxon>Corynespora</taxon>
    </lineage>
</organism>
<accession>A0A2T2NX22</accession>
<dbReference type="PANTHER" id="PTHR47706">
    <property type="entry name" value="NMRA-LIKE FAMILY PROTEIN"/>
    <property type="match status" value="1"/>
</dbReference>
<reference evidence="5 6" key="1">
    <citation type="journal article" date="2018" name="Front. Microbiol.">
        <title>Genome-Wide Analysis of Corynespora cassiicola Leaf Fall Disease Putative Effectors.</title>
        <authorList>
            <person name="Lopez D."/>
            <person name="Ribeiro S."/>
            <person name="Label P."/>
            <person name="Fumanal B."/>
            <person name="Venisse J.S."/>
            <person name="Kohler A."/>
            <person name="de Oliveira R.R."/>
            <person name="Labutti K."/>
            <person name="Lipzen A."/>
            <person name="Lail K."/>
            <person name="Bauer D."/>
            <person name="Ohm R.A."/>
            <person name="Barry K.W."/>
            <person name="Spatafora J."/>
            <person name="Grigoriev I.V."/>
            <person name="Martin F.M."/>
            <person name="Pujade-Renaud V."/>
        </authorList>
    </citation>
    <scope>NUCLEOTIDE SEQUENCE [LARGE SCALE GENOMIC DNA]</scope>
    <source>
        <strain evidence="5 6">Philippines</strain>
    </source>
</reference>
<evidence type="ECO:0000256" key="1">
    <source>
        <dbReference type="ARBA" id="ARBA00005725"/>
    </source>
</evidence>
<evidence type="ECO:0000256" key="2">
    <source>
        <dbReference type="ARBA" id="ARBA00022857"/>
    </source>
</evidence>
<dbReference type="EMBL" id="KZ678132">
    <property type="protein sequence ID" value="PSN69964.1"/>
    <property type="molecule type" value="Genomic_DNA"/>
</dbReference>
<evidence type="ECO:0000313" key="6">
    <source>
        <dbReference type="Proteomes" id="UP000240883"/>
    </source>
</evidence>
<dbReference type="Gene3D" id="3.40.50.720">
    <property type="entry name" value="NAD(P)-binding Rossmann-like Domain"/>
    <property type="match status" value="1"/>
</dbReference>
<dbReference type="Proteomes" id="UP000240883">
    <property type="component" value="Unassembled WGS sequence"/>
</dbReference>
<evidence type="ECO:0000313" key="5">
    <source>
        <dbReference type="EMBL" id="PSN69964.1"/>
    </source>
</evidence>
<dbReference type="AlphaFoldDB" id="A0A2T2NX22"/>
<dbReference type="InterPro" id="IPR051609">
    <property type="entry name" value="NmrA/Isoflavone_reductase-like"/>
</dbReference>
<protein>
    <submittedName>
        <fullName evidence="5">NAD(P)-binding protein</fullName>
    </submittedName>
</protein>
<keyword evidence="2" id="KW-0521">NADP</keyword>